<keyword evidence="2" id="KW-1185">Reference proteome</keyword>
<dbReference type="EMBL" id="CAKOGP040001980">
    <property type="protein sequence ID" value="CAJ1958492.1"/>
    <property type="molecule type" value="Genomic_DNA"/>
</dbReference>
<proteinExistence type="predicted"/>
<reference evidence="1" key="1">
    <citation type="submission" date="2023-08" db="EMBL/GenBank/DDBJ databases">
        <authorList>
            <person name="Audoor S."/>
            <person name="Bilcke G."/>
        </authorList>
    </citation>
    <scope>NUCLEOTIDE SEQUENCE</scope>
</reference>
<evidence type="ECO:0000313" key="2">
    <source>
        <dbReference type="Proteomes" id="UP001295423"/>
    </source>
</evidence>
<accession>A0AAD2G074</accession>
<gene>
    <name evidence="1" type="ORF">CYCCA115_LOCUS17203</name>
</gene>
<dbReference type="AlphaFoldDB" id="A0AAD2G074"/>
<dbReference type="Proteomes" id="UP001295423">
    <property type="component" value="Unassembled WGS sequence"/>
</dbReference>
<evidence type="ECO:0008006" key="3">
    <source>
        <dbReference type="Google" id="ProtNLM"/>
    </source>
</evidence>
<sequence length="381" mass="43289">MCVNDRIISFNAWYAQKRSLVSTSASDTKEKNSSAIVSTPLMDLRSADDRAKRRLAFPNDTNFSVIPFPIECLKERSFELPARHVEFAILVRSSDLPKASSFLLGSTDNARKRAQKPWLVTNILIDDAGLWEQAEKLGLVRCDEEEVAYPLPRLWQPDKMVETVVLPLLMESLRSVEDPSYKQEGNMTKYDHAIESDYEVWDLASGAARDVTFLAEELKAAQVPFRRVVGIDHRYNAKEQGIVNAFWERRGVGKLTSCIKMDLSTLEKGAEELLKNRKVIALLAVRFWKPSLVEAIARNSSGSLKSGTIFAISHFCKPYDGAPWKFEHPTEKTVLQRSQLKELFETSKGEDDSATWEILYEEIAMDSDHGRTMIHFVARLR</sequence>
<name>A0AAD2G074_9STRA</name>
<protein>
    <recommendedName>
        <fullName evidence="3">Methyltransferase domain-containing protein</fullName>
    </recommendedName>
</protein>
<evidence type="ECO:0000313" key="1">
    <source>
        <dbReference type="EMBL" id="CAJ1958492.1"/>
    </source>
</evidence>
<comment type="caution">
    <text evidence="1">The sequence shown here is derived from an EMBL/GenBank/DDBJ whole genome shotgun (WGS) entry which is preliminary data.</text>
</comment>
<organism evidence="1 2">
    <name type="scientific">Cylindrotheca closterium</name>
    <dbReference type="NCBI Taxonomy" id="2856"/>
    <lineage>
        <taxon>Eukaryota</taxon>
        <taxon>Sar</taxon>
        <taxon>Stramenopiles</taxon>
        <taxon>Ochrophyta</taxon>
        <taxon>Bacillariophyta</taxon>
        <taxon>Bacillariophyceae</taxon>
        <taxon>Bacillariophycidae</taxon>
        <taxon>Bacillariales</taxon>
        <taxon>Bacillariaceae</taxon>
        <taxon>Cylindrotheca</taxon>
    </lineage>
</organism>